<accession>T2M5H2</accession>
<evidence type="ECO:0000313" key="12">
    <source>
        <dbReference type="RefSeq" id="XP_065652002.1"/>
    </source>
</evidence>
<reference evidence="10" key="1">
    <citation type="journal article" date="2013" name="Genome Biol. Evol.">
        <title>Punctuated emergences of genetic and phenotypic innovations in eumetazoan, bilaterian, euteleostome, and hominidae ancestors.</title>
        <authorList>
            <person name="Wenger Y."/>
            <person name="Galliot B."/>
        </authorList>
    </citation>
    <scope>NUCLEOTIDE SEQUENCE</scope>
    <source>
        <tissue evidence="10">Whole animals</tissue>
    </source>
</reference>
<protein>
    <recommendedName>
        <fullName evidence="9">RNA polymerase II subunit A C-terminal domain phosphatase SSU72</fullName>
        <shortName evidence="9">CTD phosphatase SSU72</shortName>
        <ecNumber evidence="9">3.1.3.16</ecNumber>
    </recommendedName>
</protein>
<comment type="catalytic activity">
    <reaction evidence="7 9">
        <text>O-phospho-L-seryl-[protein] + H2O = L-seryl-[protein] + phosphate</text>
        <dbReference type="Rhea" id="RHEA:20629"/>
        <dbReference type="Rhea" id="RHEA-COMP:9863"/>
        <dbReference type="Rhea" id="RHEA-COMP:11604"/>
        <dbReference type="ChEBI" id="CHEBI:15377"/>
        <dbReference type="ChEBI" id="CHEBI:29999"/>
        <dbReference type="ChEBI" id="CHEBI:43474"/>
        <dbReference type="ChEBI" id="CHEBI:83421"/>
        <dbReference type="EC" id="3.1.3.16"/>
    </reaction>
</comment>
<comment type="function">
    <text evidence="9">Protein phosphatase that catalyzes the dephosphorylation of the C-terminal domain of RNA polymerase II. Plays a role in RNA processing and termination.</text>
</comment>
<dbReference type="Gene3D" id="3.40.50.2300">
    <property type="match status" value="2"/>
</dbReference>
<reference evidence="12" key="2">
    <citation type="submission" date="2025-05" db="UniProtKB">
        <authorList>
            <consortium name="RefSeq"/>
        </authorList>
    </citation>
    <scope>IDENTIFICATION</scope>
</reference>
<dbReference type="GeneID" id="100214296"/>
<dbReference type="RefSeq" id="XP_002155087.1">
    <property type="nucleotide sequence ID" value="XM_002155051.3"/>
</dbReference>
<dbReference type="KEGG" id="hmg:100214296"/>
<keyword evidence="5 9" id="KW-0904">Protein phosphatase</keyword>
<evidence type="ECO:0000313" key="11">
    <source>
        <dbReference type="Proteomes" id="UP001652625"/>
    </source>
</evidence>
<dbReference type="InterPro" id="IPR006811">
    <property type="entry name" value="RNA_pol_II_suA"/>
</dbReference>
<evidence type="ECO:0000256" key="8">
    <source>
        <dbReference type="ARBA" id="ARBA00048336"/>
    </source>
</evidence>
<dbReference type="EC" id="3.1.3.16" evidence="9"/>
<dbReference type="GO" id="GO:0031124">
    <property type="term" value="P:mRNA 3'-end processing"/>
    <property type="evidence" value="ECO:0007669"/>
    <property type="project" value="UniProtKB-ARBA"/>
</dbReference>
<dbReference type="FunFam" id="3.40.50.2300:FF:000066">
    <property type="entry name" value="RNA polymerase II subunit A C-terminal domain phosphatase SSU72"/>
    <property type="match status" value="1"/>
</dbReference>
<evidence type="ECO:0000256" key="9">
    <source>
        <dbReference type="RuleBase" id="RU369031"/>
    </source>
</evidence>
<comment type="subcellular location">
    <subcellularLocation>
        <location evidence="1 9">Nucleus</location>
    </subcellularLocation>
</comment>
<proteinExistence type="evidence at transcript level"/>
<dbReference type="GO" id="GO:0008420">
    <property type="term" value="F:RNA polymerase II CTD heptapeptide repeat phosphatase activity"/>
    <property type="evidence" value="ECO:0007669"/>
    <property type="project" value="UniProtKB-ARBA"/>
</dbReference>
<sequence>MVLEKTMKRSKDLKIAVTCSSNQNRSMEAHGVLSKRGFNVRSYGSGSYVKLPGPTADKPNIYHFNTPYDQMYQDLARKDPILYKQNGILHMLDRNRRIKRSPERFQDDKSSEFDIIITAEEKVYDQVLEEFNRREPQSYRPVHIINIEIADNHEEATLGAFQICELCEKLEKPDDLDDDIAEILEECERKFKRNILHTVAFY</sequence>
<evidence type="ECO:0000256" key="5">
    <source>
        <dbReference type="ARBA" id="ARBA00022912"/>
    </source>
</evidence>
<evidence type="ECO:0000256" key="7">
    <source>
        <dbReference type="ARBA" id="ARBA00047761"/>
    </source>
</evidence>
<organism evidence="10">
    <name type="scientific">Hydra vulgaris</name>
    <name type="common">Hydra</name>
    <name type="synonym">Hydra attenuata</name>
    <dbReference type="NCBI Taxonomy" id="6087"/>
    <lineage>
        <taxon>Eukaryota</taxon>
        <taxon>Metazoa</taxon>
        <taxon>Cnidaria</taxon>
        <taxon>Hydrozoa</taxon>
        <taxon>Hydroidolina</taxon>
        <taxon>Anthoathecata</taxon>
        <taxon>Aplanulata</taxon>
        <taxon>Hydridae</taxon>
        <taxon>Hydra</taxon>
    </lineage>
</organism>
<evidence type="ECO:0000256" key="6">
    <source>
        <dbReference type="ARBA" id="ARBA00023242"/>
    </source>
</evidence>
<dbReference type="EMBL" id="HAAD01000950">
    <property type="protein sequence ID" value="CDG67182.1"/>
    <property type="molecule type" value="mRNA"/>
</dbReference>
<dbReference type="RefSeq" id="XP_065652002.1">
    <property type="nucleotide sequence ID" value="XM_065795930.1"/>
</dbReference>
<evidence type="ECO:0000256" key="3">
    <source>
        <dbReference type="ARBA" id="ARBA00022664"/>
    </source>
</evidence>
<keyword evidence="11" id="KW-1185">Reference proteome</keyword>
<dbReference type="FunFam" id="3.40.50.2300:FF:000039">
    <property type="entry name" value="RNA polymerase II subunit A C-terminal domain phosphatase"/>
    <property type="match status" value="1"/>
</dbReference>
<name>T2M5H2_HYDVU</name>
<gene>
    <name evidence="10" type="primary">SSU72</name>
    <name evidence="12" type="synonym">LOC100214296</name>
</gene>
<comment type="similarity">
    <text evidence="2 9">Belongs to the SSU72 phosphatase family.</text>
</comment>
<dbReference type="Proteomes" id="UP001652625">
    <property type="component" value="Chromosome 04"/>
</dbReference>
<evidence type="ECO:0000256" key="4">
    <source>
        <dbReference type="ARBA" id="ARBA00022801"/>
    </source>
</evidence>
<dbReference type="AlphaFoldDB" id="T2M5H2"/>
<comment type="catalytic activity">
    <reaction evidence="8 9">
        <text>O-phospho-L-threonyl-[protein] + H2O = L-threonyl-[protein] + phosphate</text>
        <dbReference type="Rhea" id="RHEA:47004"/>
        <dbReference type="Rhea" id="RHEA-COMP:11060"/>
        <dbReference type="Rhea" id="RHEA-COMP:11605"/>
        <dbReference type="ChEBI" id="CHEBI:15377"/>
        <dbReference type="ChEBI" id="CHEBI:30013"/>
        <dbReference type="ChEBI" id="CHEBI:43474"/>
        <dbReference type="ChEBI" id="CHEBI:61977"/>
        <dbReference type="EC" id="3.1.3.16"/>
    </reaction>
</comment>
<keyword evidence="3 9" id="KW-0507">mRNA processing</keyword>
<keyword evidence="4 9" id="KW-0378">Hydrolase</keyword>
<evidence type="ECO:0000313" key="10">
    <source>
        <dbReference type="EMBL" id="CDG67182.1"/>
    </source>
</evidence>
<dbReference type="GO" id="GO:0005634">
    <property type="term" value="C:nucleus"/>
    <property type="evidence" value="ECO:0007669"/>
    <property type="project" value="UniProtKB-SubCell"/>
</dbReference>
<dbReference type="OrthoDB" id="57957at2759"/>
<dbReference type="Pfam" id="PF04722">
    <property type="entry name" value="Ssu72"/>
    <property type="match status" value="1"/>
</dbReference>
<keyword evidence="6 9" id="KW-0539">Nucleus</keyword>
<evidence type="ECO:0000256" key="2">
    <source>
        <dbReference type="ARBA" id="ARBA00008978"/>
    </source>
</evidence>
<evidence type="ECO:0000256" key="1">
    <source>
        <dbReference type="ARBA" id="ARBA00004123"/>
    </source>
</evidence>
<dbReference type="OMA" id="PNCYEFG"/>
<dbReference type="PANTHER" id="PTHR20383">
    <property type="entry name" value="RNA POLYMERASE II SUBUNIT A C-TERMINAL DOMAIN PHOSPHATASE"/>
    <property type="match status" value="1"/>
</dbReference>